<feature type="transmembrane region" description="Helical" evidence="1">
    <location>
        <begin position="48"/>
        <end position="68"/>
    </location>
</feature>
<organism evidence="2 3">
    <name type="scientific">Arcicella gelida</name>
    <dbReference type="NCBI Taxonomy" id="2984195"/>
    <lineage>
        <taxon>Bacteria</taxon>
        <taxon>Pseudomonadati</taxon>
        <taxon>Bacteroidota</taxon>
        <taxon>Cytophagia</taxon>
        <taxon>Cytophagales</taxon>
        <taxon>Flectobacillaceae</taxon>
        <taxon>Arcicella</taxon>
    </lineage>
</organism>
<evidence type="ECO:0000313" key="2">
    <source>
        <dbReference type="EMBL" id="MEA5404171.1"/>
    </source>
</evidence>
<evidence type="ECO:0000256" key="1">
    <source>
        <dbReference type="SAM" id="Phobius"/>
    </source>
</evidence>
<dbReference type="Pfam" id="PF04657">
    <property type="entry name" value="DMT_YdcZ"/>
    <property type="match status" value="1"/>
</dbReference>
<keyword evidence="1" id="KW-0472">Membrane</keyword>
<feature type="transmembrane region" description="Helical" evidence="1">
    <location>
        <begin position="84"/>
        <end position="104"/>
    </location>
</feature>
<dbReference type="Proteomes" id="UP001303899">
    <property type="component" value="Unassembled WGS sequence"/>
</dbReference>
<protein>
    <submittedName>
        <fullName evidence="2">DMT family transporter</fullName>
    </submittedName>
</protein>
<dbReference type="InterPro" id="IPR006750">
    <property type="entry name" value="YdcZ"/>
</dbReference>
<comment type="caution">
    <text evidence="2">The sequence shown here is derived from an EMBL/GenBank/DDBJ whole genome shotgun (WGS) entry which is preliminary data.</text>
</comment>
<keyword evidence="1" id="KW-1133">Transmembrane helix</keyword>
<evidence type="ECO:0000313" key="3">
    <source>
        <dbReference type="Proteomes" id="UP001303899"/>
    </source>
</evidence>
<proteinExistence type="predicted"/>
<feature type="transmembrane region" description="Helical" evidence="1">
    <location>
        <begin position="139"/>
        <end position="158"/>
    </location>
</feature>
<dbReference type="RefSeq" id="WP_323697459.1">
    <property type="nucleotide sequence ID" value="NZ_JAYGIL010000018.1"/>
</dbReference>
<reference evidence="2 3" key="1">
    <citation type="submission" date="2023-12" db="EMBL/GenBank/DDBJ databases">
        <title>Novel species of the genus Arcicella isolated from rivers.</title>
        <authorList>
            <person name="Lu H."/>
        </authorList>
    </citation>
    <scope>NUCLEOTIDE SEQUENCE [LARGE SCALE GENOMIC DNA]</scope>
    <source>
        <strain evidence="2 3">DC2W</strain>
    </source>
</reference>
<feature type="transmembrane region" description="Helical" evidence="1">
    <location>
        <begin position="109"/>
        <end position="127"/>
    </location>
</feature>
<dbReference type="PANTHER" id="PTHR34821:SF2">
    <property type="entry name" value="INNER MEMBRANE PROTEIN YDCZ"/>
    <property type="match status" value="1"/>
</dbReference>
<dbReference type="EMBL" id="JAYGIL010000018">
    <property type="protein sequence ID" value="MEA5404171.1"/>
    <property type="molecule type" value="Genomic_DNA"/>
</dbReference>
<sequence>MKNVLNELFLLNFTMQYFFMFLAFLCGVVFPIQAGLNGKMTKIVENPILAAFLSFLTGLITLGVYAIITKVPLKQITHAQNAPWYVWFAGVLGAFYVSTVVILIPRLGVAFTFGLIVAGQMVISMALDHFGLFDLPVKPISLGKIIGAILLIIAVVLIRKF</sequence>
<feature type="transmembrane region" description="Helical" evidence="1">
    <location>
        <begin position="15"/>
        <end position="36"/>
    </location>
</feature>
<accession>A0ABU5S721</accession>
<dbReference type="PANTHER" id="PTHR34821">
    <property type="entry name" value="INNER MEMBRANE PROTEIN YDCZ"/>
    <property type="match status" value="1"/>
</dbReference>
<keyword evidence="3" id="KW-1185">Reference proteome</keyword>
<keyword evidence="1" id="KW-0812">Transmembrane</keyword>
<gene>
    <name evidence="2" type="ORF">VB776_14665</name>
</gene>
<name>A0ABU5S721_9BACT</name>